<protein>
    <submittedName>
        <fullName evidence="2">Uncharacterized protein</fullName>
    </submittedName>
</protein>
<keyword evidence="1" id="KW-0472">Membrane</keyword>
<evidence type="ECO:0000256" key="1">
    <source>
        <dbReference type="SAM" id="Phobius"/>
    </source>
</evidence>
<organism evidence="2">
    <name type="scientific">Fusarium oxysporum f. sp. conglutinans race 2 54008</name>
    <dbReference type="NCBI Taxonomy" id="1089457"/>
    <lineage>
        <taxon>Eukaryota</taxon>
        <taxon>Fungi</taxon>
        <taxon>Dikarya</taxon>
        <taxon>Ascomycota</taxon>
        <taxon>Pezizomycotina</taxon>
        <taxon>Sordariomycetes</taxon>
        <taxon>Hypocreomycetidae</taxon>
        <taxon>Hypocreales</taxon>
        <taxon>Nectriaceae</taxon>
        <taxon>Fusarium</taxon>
        <taxon>Fusarium oxysporum species complex</taxon>
    </lineage>
</organism>
<dbReference type="HOGENOM" id="CLU_173458_0_0_1"/>
<dbReference type="AlphaFoldDB" id="X0GZU6"/>
<feature type="transmembrane region" description="Helical" evidence="1">
    <location>
        <begin position="20"/>
        <end position="38"/>
    </location>
</feature>
<feature type="transmembrane region" description="Helical" evidence="1">
    <location>
        <begin position="58"/>
        <end position="80"/>
    </location>
</feature>
<name>X0GZU6_FUSOX</name>
<dbReference type="OrthoDB" id="3205825at2759"/>
<dbReference type="Proteomes" id="UP000030676">
    <property type="component" value="Unassembled WGS sequence"/>
</dbReference>
<proteinExistence type="predicted"/>
<reference evidence="2" key="2">
    <citation type="submission" date="2012-05" db="EMBL/GenBank/DDBJ databases">
        <title>The Genome Annotation of Fusarium oxysporum PHW808.</title>
        <authorList>
            <consortium name="The Broad Institute Genomics Platform"/>
            <person name="Ma L.-J."/>
            <person name="Corby-Kistler H."/>
            <person name="Broz K."/>
            <person name="Gale L.R."/>
            <person name="Jonkers W."/>
            <person name="O'Donnell K."/>
            <person name="Ploetz R."/>
            <person name="Steinberg C."/>
            <person name="Schwartz D.C."/>
            <person name="VanEtten H."/>
            <person name="Zhou S."/>
            <person name="Young S.K."/>
            <person name="Zeng Q."/>
            <person name="Gargeya S."/>
            <person name="Fitzgerald M."/>
            <person name="Abouelleil A."/>
            <person name="Alvarado L."/>
            <person name="Chapman S.B."/>
            <person name="Gainer-Dewar J."/>
            <person name="Goldberg J."/>
            <person name="Griggs A."/>
            <person name="Gujja S."/>
            <person name="Hansen M."/>
            <person name="Howarth C."/>
            <person name="Imamovic A."/>
            <person name="Ireland A."/>
            <person name="Larimer J."/>
            <person name="McCowan C."/>
            <person name="Murphy C."/>
            <person name="Pearson M."/>
            <person name="Poon T.W."/>
            <person name="Priest M."/>
            <person name="Roberts A."/>
            <person name="Saif S."/>
            <person name="Shea T."/>
            <person name="Sykes S."/>
            <person name="Wortman J."/>
            <person name="Nusbaum C."/>
            <person name="Birren B."/>
        </authorList>
    </citation>
    <scope>NUCLEOTIDE SEQUENCE</scope>
    <source>
        <strain evidence="2">54008</strain>
    </source>
</reference>
<gene>
    <name evidence="2" type="ORF">FOPG_15016</name>
</gene>
<reference evidence="2" key="1">
    <citation type="submission" date="2011-11" db="EMBL/GenBank/DDBJ databases">
        <title>The Genome Sequence of Fusarium oxysporum PHW808.</title>
        <authorList>
            <consortium name="The Broad Institute Genome Sequencing Platform"/>
            <person name="Ma L.-J."/>
            <person name="Gale L.R."/>
            <person name="Schwartz D.C."/>
            <person name="Zhou S."/>
            <person name="Corby-Kistler H."/>
            <person name="Young S.K."/>
            <person name="Zeng Q."/>
            <person name="Gargeya S."/>
            <person name="Fitzgerald M."/>
            <person name="Haas B."/>
            <person name="Abouelleil A."/>
            <person name="Alvarado L."/>
            <person name="Arachchi H.M."/>
            <person name="Berlin A."/>
            <person name="Brown A."/>
            <person name="Chapman S.B."/>
            <person name="Chen Z."/>
            <person name="Dunbar C."/>
            <person name="Freedman E."/>
            <person name="Gearin G."/>
            <person name="Goldberg J."/>
            <person name="Griggs A."/>
            <person name="Gujja S."/>
            <person name="Heiman D."/>
            <person name="Howarth C."/>
            <person name="Larson L."/>
            <person name="Lui A."/>
            <person name="MacDonald P.J.P."/>
            <person name="Montmayeur A."/>
            <person name="Murphy C."/>
            <person name="Neiman D."/>
            <person name="Pearson M."/>
            <person name="Priest M."/>
            <person name="Roberts A."/>
            <person name="Saif S."/>
            <person name="Shea T."/>
            <person name="Shenoy N."/>
            <person name="Sisk P."/>
            <person name="Stolte C."/>
            <person name="Sykes S."/>
            <person name="Wortman J."/>
            <person name="Nusbaum C."/>
            <person name="Birren B."/>
        </authorList>
    </citation>
    <scope>NUCLEOTIDE SEQUENCE [LARGE SCALE GENOMIC DNA]</scope>
    <source>
        <strain evidence="2">54008</strain>
    </source>
</reference>
<keyword evidence="1" id="KW-0812">Transmembrane</keyword>
<sequence>MPGFLVPDTYVAVPPSYDDLLVVSIIWGCTLATGVFSATKAVQQTRAQWKRSRRMQPYVIMVWAEWIVNMVIGVLSWTFLRGFFEPRSVERIPLHNTGTHES</sequence>
<accession>X0GZU6</accession>
<evidence type="ECO:0000313" key="2">
    <source>
        <dbReference type="EMBL" id="EXL68948.1"/>
    </source>
</evidence>
<keyword evidence="1" id="KW-1133">Transmembrane helix</keyword>
<dbReference type="EMBL" id="JH658924">
    <property type="protein sequence ID" value="EXL68948.1"/>
    <property type="molecule type" value="Genomic_DNA"/>
</dbReference>